<keyword evidence="1" id="KW-1133">Transmembrane helix</keyword>
<proteinExistence type="predicted"/>
<feature type="transmembrane region" description="Helical" evidence="1">
    <location>
        <begin position="50"/>
        <end position="70"/>
    </location>
</feature>
<dbReference type="STRING" id="60547.GCA_000751215_05501"/>
<dbReference type="EMBL" id="JFHC01000016">
    <property type="protein sequence ID" value="KDR42522.1"/>
    <property type="molecule type" value="Genomic_DNA"/>
</dbReference>
<accession>A0A069PQ01</accession>
<gene>
    <name evidence="2" type="ORF">BG61_08800</name>
</gene>
<comment type="caution">
    <text evidence="2">The sequence shown here is derived from an EMBL/GenBank/DDBJ whole genome shotgun (WGS) entry which is preliminary data.</text>
</comment>
<reference evidence="2 3" key="1">
    <citation type="submission" date="2014-03" db="EMBL/GenBank/DDBJ databases">
        <title>Draft Genome Sequences of Four Burkholderia Strains.</title>
        <authorList>
            <person name="Liu X.Y."/>
            <person name="Li C.X."/>
            <person name="Xu J.H."/>
        </authorList>
    </citation>
    <scope>NUCLEOTIDE SEQUENCE [LARGE SCALE GENOMIC DNA]</scope>
    <source>
        <strain evidence="2 3">DSM 50014</strain>
    </source>
</reference>
<dbReference type="Gene3D" id="1.20.1740.10">
    <property type="entry name" value="Amino acid/polyamine transporter I"/>
    <property type="match status" value="1"/>
</dbReference>
<organism evidence="2 3">
    <name type="scientific">Caballeronia glathei</name>
    <dbReference type="NCBI Taxonomy" id="60547"/>
    <lineage>
        <taxon>Bacteria</taxon>
        <taxon>Pseudomonadati</taxon>
        <taxon>Pseudomonadota</taxon>
        <taxon>Betaproteobacteria</taxon>
        <taxon>Burkholderiales</taxon>
        <taxon>Burkholderiaceae</taxon>
        <taxon>Caballeronia</taxon>
    </lineage>
</organism>
<name>A0A069PQ01_9BURK</name>
<evidence type="ECO:0000313" key="3">
    <source>
        <dbReference type="Proteomes" id="UP000027466"/>
    </source>
</evidence>
<evidence type="ECO:0000256" key="1">
    <source>
        <dbReference type="SAM" id="Phobius"/>
    </source>
</evidence>
<keyword evidence="1" id="KW-0472">Membrane</keyword>
<sequence length="187" mass="19773">MSEAAVAGQTGERIALLKVLGPIHVWALGVGIVLVGEFMGWNFSVAKGGAYGSLIACWIIGLLYTCVAMIDSEVTSTVAAAGGQYTQAKHIIGPLMADRPAAELPLGLLDPHVRTIFDDPRSKELLVTRHGVRIVYQAHSADRSEYLVLRSAALREAHVPAVLLKSILDQAVAVCADLVRGGAHAQA</sequence>
<keyword evidence="3" id="KW-1185">Reference proteome</keyword>
<dbReference type="Proteomes" id="UP000027466">
    <property type="component" value="Unassembled WGS sequence"/>
</dbReference>
<protein>
    <recommendedName>
        <fullName evidence="4">Amino acid permease</fullName>
    </recommendedName>
</protein>
<keyword evidence="1" id="KW-0812">Transmembrane</keyword>
<dbReference type="RefSeq" id="WP_035941683.1">
    <property type="nucleotide sequence ID" value="NZ_CADFFX010000022.1"/>
</dbReference>
<evidence type="ECO:0000313" key="2">
    <source>
        <dbReference type="EMBL" id="KDR42522.1"/>
    </source>
</evidence>
<evidence type="ECO:0008006" key="4">
    <source>
        <dbReference type="Google" id="ProtNLM"/>
    </source>
</evidence>
<dbReference type="AlphaFoldDB" id="A0A069PQ01"/>
<feature type="transmembrane region" description="Helical" evidence="1">
    <location>
        <begin position="23"/>
        <end position="43"/>
    </location>
</feature>